<dbReference type="SUPFAM" id="SSF55729">
    <property type="entry name" value="Acyl-CoA N-acyltransferases (Nat)"/>
    <property type="match status" value="1"/>
</dbReference>
<reference evidence="2 3" key="1">
    <citation type="submission" date="2022-05" db="EMBL/GenBank/DDBJ databases">
        <title>Novel Pseudomonas spp. Isolated from a Rainbow Trout Aquaculture Facility.</title>
        <authorList>
            <person name="Testerman T."/>
            <person name="Graf J."/>
        </authorList>
    </citation>
    <scope>NUCLEOTIDE SEQUENCE [LARGE SCALE GENOMIC DNA]</scope>
    <source>
        <strain evidence="2 3">ID1042</strain>
    </source>
</reference>
<dbReference type="InterPro" id="IPR000182">
    <property type="entry name" value="GNAT_dom"/>
</dbReference>
<feature type="domain" description="N-acetyltransferase" evidence="1">
    <location>
        <begin position="27"/>
        <end position="177"/>
    </location>
</feature>
<keyword evidence="3" id="KW-1185">Reference proteome</keyword>
<dbReference type="PROSITE" id="PS51186">
    <property type="entry name" value="GNAT"/>
    <property type="match status" value="1"/>
</dbReference>
<name>A0A9X4HFG2_9PSED</name>
<dbReference type="Pfam" id="PF13508">
    <property type="entry name" value="Acetyltransf_7"/>
    <property type="match status" value="1"/>
</dbReference>
<protein>
    <submittedName>
        <fullName evidence="2">GNAT family N-acetyltransferase</fullName>
    </submittedName>
</protein>
<dbReference type="RefSeq" id="WP_050683031.1">
    <property type="nucleotide sequence ID" value="NZ_JAMDHA010000041.1"/>
</dbReference>
<evidence type="ECO:0000313" key="3">
    <source>
        <dbReference type="Proteomes" id="UP001148185"/>
    </source>
</evidence>
<comment type="caution">
    <text evidence="2">The sequence shown here is derived from an EMBL/GenBank/DDBJ whole genome shotgun (WGS) entry which is preliminary data.</text>
</comment>
<proteinExistence type="predicted"/>
<organism evidence="2 3">
    <name type="scientific">Pseudomonas shahriarae</name>
    <dbReference type="NCBI Taxonomy" id="2745512"/>
    <lineage>
        <taxon>Bacteria</taxon>
        <taxon>Pseudomonadati</taxon>
        <taxon>Pseudomonadota</taxon>
        <taxon>Gammaproteobacteria</taxon>
        <taxon>Pseudomonadales</taxon>
        <taxon>Pseudomonadaceae</taxon>
        <taxon>Pseudomonas</taxon>
    </lineage>
</organism>
<accession>A0A9X4HFG2</accession>
<dbReference type="CDD" id="cd04301">
    <property type="entry name" value="NAT_SF"/>
    <property type="match status" value="1"/>
</dbReference>
<gene>
    <name evidence="2" type="ORF">M5G27_27745</name>
</gene>
<sequence length="197" mass="21733">MTQQPESPQDLVGTFLPTIFENDAKGILADLLAQPGLAMHFMGFTEVQTMRAIRHVVGILEECYRAGHLKIAISHEDGRLYGYAMFFVHPDPAMSRYLHKIFVFKAYRGHGIGSQLLDGVLNYSQGTCLLCSHDLIPFYERAGLEFKGGFTPPSAQQGFALTRDMYADLALMGSPGTDGAAPVFMLNDDDIKQLLVS</sequence>
<dbReference type="GO" id="GO:0016747">
    <property type="term" value="F:acyltransferase activity, transferring groups other than amino-acyl groups"/>
    <property type="evidence" value="ECO:0007669"/>
    <property type="project" value="InterPro"/>
</dbReference>
<dbReference type="InterPro" id="IPR016181">
    <property type="entry name" value="Acyl_CoA_acyltransferase"/>
</dbReference>
<evidence type="ECO:0000313" key="2">
    <source>
        <dbReference type="EMBL" id="MDD1011268.1"/>
    </source>
</evidence>
<dbReference type="EMBL" id="JAMDHA010000041">
    <property type="protein sequence ID" value="MDD1011268.1"/>
    <property type="molecule type" value="Genomic_DNA"/>
</dbReference>
<dbReference type="Gene3D" id="3.40.630.30">
    <property type="match status" value="1"/>
</dbReference>
<evidence type="ECO:0000259" key="1">
    <source>
        <dbReference type="PROSITE" id="PS51186"/>
    </source>
</evidence>
<dbReference type="AlphaFoldDB" id="A0A9X4HFG2"/>
<dbReference type="Proteomes" id="UP001148185">
    <property type="component" value="Unassembled WGS sequence"/>
</dbReference>